<dbReference type="GO" id="GO:0005509">
    <property type="term" value="F:calcium ion binding"/>
    <property type="evidence" value="ECO:0007669"/>
    <property type="project" value="InterPro"/>
</dbReference>
<evidence type="ECO:0000259" key="6">
    <source>
        <dbReference type="PROSITE" id="PS50222"/>
    </source>
</evidence>
<dbReference type="Proteomes" id="UP000218231">
    <property type="component" value="Unassembled WGS sequence"/>
</dbReference>
<dbReference type="InterPro" id="IPR006615">
    <property type="entry name" value="Pept_C19_DUSP"/>
</dbReference>
<feature type="domain" description="EF-hand" evidence="6">
    <location>
        <begin position="177"/>
        <end position="212"/>
    </location>
</feature>
<evidence type="ECO:0000256" key="2">
    <source>
        <dbReference type="ARBA" id="ARBA00012759"/>
    </source>
</evidence>
<feature type="coiled-coil region" evidence="4">
    <location>
        <begin position="1285"/>
        <end position="1312"/>
    </location>
</feature>
<feature type="coiled-coil region" evidence="4">
    <location>
        <begin position="504"/>
        <end position="531"/>
    </location>
</feature>
<dbReference type="FunFam" id="3.90.70.10:FF:000178">
    <property type="entry name" value="Ubiquitin carboxyl-terminal hydrolase cyk-3"/>
    <property type="match status" value="1"/>
</dbReference>
<dbReference type="InterPro" id="IPR002048">
    <property type="entry name" value="EF_hand_dom"/>
</dbReference>
<sequence>MGNALPSRGSSVTPGPLITVEEARKHVTDEEYRRLSLAFSRFKNNYITYEEFCYHVLGGARVPEEKQRQLFLFCSRGEETISFENLLTSLVGLCRVEDVQAKFIEEYKEFSSWGLAPPMLTIPINDSYISFYDVMSYVTHLSVKEVMELEKVFATISDRSLCKISKEKWDEALAGCFPEAFSQRLLQVFDENGDGNIDFRSLVSGLSALCRGPFPARLTFLAKLWDEDRDNYLSDEELNRMYEDLKVPPEHRTIFKSHGDKAARVDFATWANENDFAKEYYAMSIEVANICLGLRPESLQLELGLVGTFEKRTRELPLSEWNIVSSAWHREWEAALREGKAPPPVDNSLIKGNRVDGGWSGKVACISAESASLRSDLTQKDFIAVPTPLWRAWLRWHGSAIPVDSQFTRKRLDGRFFDDGKPTLELFPLDILLLGHEKRRNSLTDGSPTHGPVTTSPWACAQVSRSMTVDELLNLCKNELRLGDADARLWLINKENGDETNLLLDDSTETLHQLKLKMKKVNKLLLEIRDKSTGVWPEEMKASIAQNTAQLATTSLSTQMQSRPGAVGLFNCGNLCYRNSAVQCLARVSPLTDFLLHELKLDDAKIEDRLKKNARQLTMEYAKLLVEMWETTRKNVVPTSFNEAVRQSESFECNEQHDCQEFVSFLLDQLNTYLANPPSSENPEQKTDQERKDEQKSEPNADIELKQMDEDSNEKEKDESNGDLNKAEKGWLEYVKHNDSLITSLFGGQLRSRLICRECNSSSSVFEAFTCLSLPIGFDNVDLYQIIVVRRDGSVPRRYGFRLARDSTVGLFKSLLSQACGIPSGSLTIQCVSNKATMTLRTSQPDQQDSTRLCDFMSSGRLYALQLPTNTPMWRVAVHRKLQYNHEPHLLGSTAGFLVSRFGLPLVVSCPENVTGKELYEDVMAQMRRFMEDKPMSFSSRAHDPCELMTSGYPFTLCLVDETWEWCGQCPALRFCRGCTIRSDETKAYIPERCAIAVDWLPAALYLKYNHSQEQACEDDASVAETWSRHFAPSSLEHCLEKFSCPETLDAQIDCEKCGRKTSRDKVMTIWKLPRYWIIHLKRFEFIREEGRMGKCRRTVNFPLKQFDPTPFIDQPDGHKYECIAIANHYGQLSSGHFIAYAKGSNSKWLLMNDLSVRMEDTGGSVDRDEDRDIDSRDFQKYQARNVNHEKCREVHEKRSNSKKQAINASRKLQKALIHLQGMPKNAATQPMIDEMQRLLENMRKSLANDSEEFKSTTVDLPDFDSADMELFLGKDEVNPAMSTLEAVEKARNDAENQLDGLSGQAEILFNDYEDLKKHLNRH</sequence>
<organism evidence="9 10">
    <name type="scientific">Diploscapter pachys</name>
    <dbReference type="NCBI Taxonomy" id="2018661"/>
    <lineage>
        <taxon>Eukaryota</taxon>
        <taxon>Metazoa</taxon>
        <taxon>Ecdysozoa</taxon>
        <taxon>Nematoda</taxon>
        <taxon>Chromadorea</taxon>
        <taxon>Rhabditida</taxon>
        <taxon>Rhabditina</taxon>
        <taxon>Rhabditomorpha</taxon>
        <taxon>Rhabditoidea</taxon>
        <taxon>Rhabditidae</taxon>
        <taxon>Diploscapter</taxon>
    </lineage>
</organism>
<dbReference type="EMBL" id="LIAE01006899">
    <property type="protein sequence ID" value="PAV83981.1"/>
    <property type="molecule type" value="Genomic_DNA"/>
</dbReference>
<dbReference type="SUPFAM" id="SSF47473">
    <property type="entry name" value="EF-hand"/>
    <property type="match status" value="2"/>
</dbReference>
<keyword evidence="3" id="KW-0106">Calcium</keyword>
<dbReference type="InterPro" id="IPR018247">
    <property type="entry name" value="EF_Hand_1_Ca_BS"/>
</dbReference>
<dbReference type="OrthoDB" id="292964at2759"/>
<dbReference type="InterPro" id="IPR038765">
    <property type="entry name" value="Papain-like_cys_pep_sf"/>
</dbReference>
<comment type="catalytic activity">
    <reaction evidence="1">
        <text>Thiol-dependent hydrolysis of ester, thioester, amide, peptide and isopeptide bonds formed by the C-terminal Gly of ubiquitin (a 76-residue protein attached to proteins as an intracellular targeting signal).</text>
        <dbReference type="EC" id="3.4.19.12"/>
    </reaction>
</comment>
<dbReference type="InterPro" id="IPR035927">
    <property type="entry name" value="DUSP-like_sf"/>
</dbReference>
<dbReference type="PROSITE" id="PS50222">
    <property type="entry name" value="EF_HAND_2"/>
    <property type="match status" value="1"/>
</dbReference>
<evidence type="ECO:0000259" key="7">
    <source>
        <dbReference type="PROSITE" id="PS50235"/>
    </source>
</evidence>
<dbReference type="GO" id="GO:0016579">
    <property type="term" value="P:protein deubiquitination"/>
    <property type="evidence" value="ECO:0007669"/>
    <property type="project" value="InterPro"/>
</dbReference>
<dbReference type="PROSITE" id="PS00018">
    <property type="entry name" value="EF_HAND_1"/>
    <property type="match status" value="1"/>
</dbReference>
<evidence type="ECO:0000313" key="9">
    <source>
        <dbReference type="EMBL" id="PAV83981.1"/>
    </source>
</evidence>
<feature type="compositionally biased region" description="Basic and acidic residues" evidence="5">
    <location>
        <begin position="683"/>
        <end position="723"/>
    </location>
</feature>
<dbReference type="Pfam" id="PF25265">
    <property type="entry name" value="USP32_N"/>
    <property type="match status" value="1"/>
</dbReference>
<feature type="region of interest" description="Disordered" evidence="5">
    <location>
        <begin position="674"/>
        <end position="723"/>
    </location>
</feature>
<feature type="domain" description="USP" evidence="7">
    <location>
        <begin position="567"/>
        <end position="1185"/>
    </location>
</feature>
<dbReference type="GO" id="GO:0004843">
    <property type="term" value="F:cysteine-type deubiquitinase activity"/>
    <property type="evidence" value="ECO:0007669"/>
    <property type="project" value="UniProtKB-EC"/>
</dbReference>
<dbReference type="Pfam" id="PF00443">
    <property type="entry name" value="UCH"/>
    <property type="match status" value="1"/>
</dbReference>
<dbReference type="PROSITE" id="PS51283">
    <property type="entry name" value="DUSP"/>
    <property type="match status" value="1"/>
</dbReference>
<dbReference type="InterPro" id="IPR001394">
    <property type="entry name" value="Peptidase_C19_UCH"/>
</dbReference>
<protein>
    <recommendedName>
        <fullName evidence="2">ubiquitinyl hydrolase 1</fullName>
        <ecNumber evidence="2">3.4.19.12</ecNumber>
    </recommendedName>
</protein>
<dbReference type="InterPro" id="IPR050185">
    <property type="entry name" value="Ub_carboxyl-term_hydrolase"/>
</dbReference>
<dbReference type="InterPro" id="IPR028889">
    <property type="entry name" value="USP"/>
</dbReference>
<comment type="caution">
    <text evidence="9">The sequence shown here is derived from an EMBL/GenBank/DDBJ whole genome shotgun (WGS) entry which is preliminary data.</text>
</comment>
<dbReference type="PROSITE" id="PS50235">
    <property type="entry name" value="USP_3"/>
    <property type="match status" value="1"/>
</dbReference>
<dbReference type="SUPFAM" id="SSF143791">
    <property type="entry name" value="DUSP-like"/>
    <property type="match status" value="1"/>
</dbReference>
<dbReference type="STRING" id="2018661.A0A2A2LCH1"/>
<keyword evidence="10" id="KW-1185">Reference proteome</keyword>
<dbReference type="InterPro" id="IPR011992">
    <property type="entry name" value="EF-hand-dom_pair"/>
</dbReference>
<evidence type="ECO:0000259" key="8">
    <source>
        <dbReference type="PROSITE" id="PS51283"/>
    </source>
</evidence>
<dbReference type="SUPFAM" id="SSF54001">
    <property type="entry name" value="Cysteine proteinases"/>
    <property type="match status" value="1"/>
</dbReference>
<evidence type="ECO:0000256" key="3">
    <source>
        <dbReference type="ARBA" id="ARBA00022837"/>
    </source>
</evidence>
<evidence type="ECO:0000256" key="5">
    <source>
        <dbReference type="SAM" id="MobiDB-lite"/>
    </source>
</evidence>
<dbReference type="SMART" id="SM00695">
    <property type="entry name" value="DUSP"/>
    <property type="match status" value="1"/>
</dbReference>
<dbReference type="InterPro" id="IPR057368">
    <property type="entry name" value="USP32_N"/>
</dbReference>
<dbReference type="Gene3D" id="3.90.70.10">
    <property type="entry name" value="Cysteine proteinases"/>
    <property type="match status" value="2"/>
</dbReference>
<name>A0A2A2LCH1_9BILA</name>
<keyword evidence="4" id="KW-0175">Coiled coil</keyword>
<dbReference type="Gene3D" id="1.10.238.10">
    <property type="entry name" value="EF-hand"/>
    <property type="match status" value="1"/>
</dbReference>
<dbReference type="Pfam" id="PF06337">
    <property type="entry name" value="DUSP"/>
    <property type="match status" value="1"/>
</dbReference>
<evidence type="ECO:0000256" key="4">
    <source>
        <dbReference type="SAM" id="Coils"/>
    </source>
</evidence>
<dbReference type="Gene3D" id="3.30.2230.10">
    <property type="entry name" value="DUSP-like"/>
    <property type="match status" value="1"/>
</dbReference>
<evidence type="ECO:0000313" key="10">
    <source>
        <dbReference type="Proteomes" id="UP000218231"/>
    </source>
</evidence>
<gene>
    <name evidence="9" type="ORF">WR25_21856</name>
</gene>
<dbReference type="PANTHER" id="PTHR21646:SF23">
    <property type="entry name" value="UBIQUITIN CARBOXYL-TERMINAL HYDROLASE USP2"/>
    <property type="match status" value="1"/>
</dbReference>
<proteinExistence type="predicted"/>
<feature type="domain" description="DUSP" evidence="8">
    <location>
        <begin position="297"/>
        <end position="412"/>
    </location>
</feature>
<dbReference type="PANTHER" id="PTHR21646">
    <property type="entry name" value="UBIQUITIN CARBOXYL-TERMINAL HYDROLASE"/>
    <property type="match status" value="1"/>
</dbReference>
<reference evidence="9 10" key="1">
    <citation type="journal article" date="2017" name="Curr. Biol.">
        <title>Genome architecture and evolution of a unichromosomal asexual nematode.</title>
        <authorList>
            <person name="Fradin H."/>
            <person name="Zegar C."/>
            <person name="Gutwein M."/>
            <person name="Lucas J."/>
            <person name="Kovtun M."/>
            <person name="Corcoran D."/>
            <person name="Baugh L.R."/>
            <person name="Kiontke K."/>
            <person name="Gunsalus K."/>
            <person name="Fitch D.H."/>
            <person name="Piano F."/>
        </authorList>
    </citation>
    <scope>NUCLEOTIDE SEQUENCE [LARGE SCALE GENOMIC DNA]</scope>
    <source>
        <strain evidence="9">PF1309</strain>
    </source>
</reference>
<accession>A0A2A2LCH1</accession>
<dbReference type="EC" id="3.4.19.12" evidence="2"/>
<evidence type="ECO:0000256" key="1">
    <source>
        <dbReference type="ARBA" id="ARBA00000707"/>
    </source>
</evidence>